<protein>
    <submittedName>
        <fullName evidence="1">Uncharacterized protein</fullName>
    </submittedName>
</protein>
<gene>
    <name evidence="1" type="ORF">LVIROSA_LOCUS37621</name>
</gene>
<proteinExistence type="predicted"/>
<keyword evidence="2" id="KW-1185">Reference proteome</keyword>
<comment type="caution">
    <text evidence="1">The sequence shown here is derived from an EMBL/GenBank/DDBJ whole genome shotgun (WGS) entry which is preliminary data.</text>
</comment>
<sequence>MIDSTTIKRWQTALGKTNQETTRQHVKLEAAGGKARSKPTMKSLIGGEQLRLMLLPTQLLILPRFFLSSSPPSLLSLSFSFILDGSHRYNTPRFLPRFGACHFFLPSG</sequence>
<reference evidence="1 2" key="1">
    <citation type="submission" date="2022-01" db="EMBL/GenBank/DDBJ databases">
        <authorList>
            <person name="Xiong W."/>
            <person name="Schranz E."/>
        </authorList>
    </citation>
    <scope>NUCLEOTIDE SEQUENCE [LARGE SCALE GENOMIC DNA]</scope>
</reference>
<name>A0AAU9PPF2_9ASTR</name>
<dbReference type="AlphaFoldDB" id="A0AAU9PPF2"/>
<dbReference type="Proteomes" id="UP001157418">
    <property type="component" value="Unassembled WGS sequence"/>
</dbReference>
<accession>A0AAU9PPF2</accession>
<evidence type="ECO:0000313" key="2">
    <source>
        <dbReference type="Proteomes" id="UP001157418"/>
    </source>
</evidence>
<evidence type="ECO:0000313" key="1">
    <source>
        <dbReference type="EMBL" id="CAH1452317.1"/>
    </source>
</evidence>
<organism evidence="1 2">
    <name type="scientific">Lactuca virosa</name>
    <dbReference type="NCBI Taxonomy" id="75947"/>
    <lineage>
        <taxon>Eukaryota</taxon>
        <taxon>Viridiplantae</taxon>
        <taxon>Streptophyta</taxon>
        <taxon>Embryophyta</taxon>
        <taxon>Tracheophyta</taxon>
        <taxon>Spermatophyta</taxon>
        <taxon>Magnoliopsida</taxon>
        <taxon>eudicotyledons</taxon>
        <taxon>Gunneridae</taxon>
        <taxon>Pentapetalae</taxon>
        <taxon>asterids</taxon>
        <taxon>campanulids</taxon>
        <taxon>Asterales</taxon>
        <taxon>Asteraceae</taxon>
        <taxon>Cichorioideae</taxon>
        <taxon>Cichorieae</taxon>
        <taxon>Lactucinae</taxon>
        <taxon>Lactuca</taxon>
    </lineage>
</organism>
<dbReference type="EMBL" id="CAKMRJ010005745">
    <property type="protein sequence ID" value="CAH1452317.1"/>
    <property type="molecule type" value="Genomic_DNA"/>
</dbReference>